<feature type="domain" description="Peptidase S11 D-alanyl-D-alanine carboxypeptidase A N-terminal" evidence="12">
    <location>
        <begin position="28"/>
        <end position="262"/>
    </location>
</feature>
<feature type="chain" id="PRO_5011588075" evidence="11">
    <location>
        <begin position="25"/>
        <end position="463"/>
    </location>
</feature>
<dbReference type="PANTHER" id="PTHR21581:SF33">
    <property type="entry name" value="D-ALANYL-D-ALANINE CARBOXYPEPTIDASE DACB"/>
    <property type="match status" value="1"/>
</dbReference>
<feature type="active site" evidence="7">
    <location>
        <position position="120"/>
    </location>
</feature>
<dbReference type="InterPro" id="IPR018044">
    <property type="entry name" value="Peptidase_S11"/>
</dbReference>
<evidence type="ECO:0000256" key="2">
    <source>
        <dbReference type="ARBA" id="ARBA00022729"/>
    </source>
</evidence>
<gene>
    <name evidence="13" type="ORF">SAMN05216180_1109</name>
</gene>
<evidence type="ECO:0000256" key="6">
    <source>
        <dbReference type="ARBA" id="ARBA00023316"/>
    </source>
</evidence>
<keyword evidence="10" id="KW-0812">Transmembrane</keyword>
<evidence type="ECO:0000256" key="1">
    <source>
        <dbReference type="ARBA" id="ARBA00007164"/>
    </source>
</evidence>
<dbReference type="OrthoDB" id="9791132at2"/>
<reference evidence="13 14" key="1">
    <citation type="submission" date="2016-10" db="EMBL/GenBank/DDBJ databases">
        <authorList>
            <person name="de Groot N.N."/>
        </authorList>
    </citation>
    <scope>NUCLEOTIDE SEQUENCE [LARGE SCALE GENOMIC DNA]</scope>
    <source>
        <strain evidence="13 14">CGMCC 1.5070</strain>
    </source>
</reference>
<dbReference type="GO" id="GO:0008360">
    <property type="term" value="P:regulation of cell shape"/>
    <property type="evidence" value="ECO:0007669"/>
    <property type="project" value="UniProtKB-KW"/>
</dbReference>
<keyword evidence="13" id="KW-0645">Protease</keyword>
<dbReference type="SUPFAM" id="SSF56601">
    <property type="entry name" value="beta-lactamase/transpeptidase-like"/>
    <property type="match status" value="1"/>
</dbReference>
<evidence type="ECO:0000313" key="13">
    <source>
        <dbReference type="EMBL" id="SEM65571.1"/>
    </source>
</evidence>
<evidence type="ECO:0000313" key="14">
    <source>
        <dbReference type="Proteomes" id="UP000199158"/>
    </source>
</evidence>
<dbReference type="STRING" id="474960.SAMN05216180_1109"/>
<dbReference type="InterPro" id="IPR001967">
    <property type="entry name" value="Peptidase_S11_N"/>
</dbReference>
<dbReference type="GO" id="GO:0009252">
    <property type="term" value="P:peptidoglycan biosynthetic process"/>
    <property type="evidence" value="ECO:0007669"/>
    <property type="project" value="UniProtKB-KW"/>
</dbReference>
<keyword evidence="5" id="KW-0573">Peptidoglycan synthesis</keyword>
<keyword evidence="14" id="KW-1185">Reference proteome</keyword>
<proteinExistence type="inferred from homology"/>
<keyword evidence="10" id="KW-1133">Transmembrane helix</keyword>
<evidence type="ECO:0000259" key="12">
    <source>
        <dbReference type="Pfam" id="PF00768"/>
    </source>
</evidence>
<protein>
    <submittedName>
        <fullName evidence="13">D-alanyl-D-alanine carboxypeptidase (Penicillin-binding protein 5/6)</fullName>
    </submittedName>
</protein>
<dbReference type="Proteomes" id="UP000199158">
    <property type="component" value="Unassembled WGS sequence"/>
</dbReference>
<dbReference type="PANTHER" id="PTHR21581">
    <property type="entry name" value="D-ALANYL-D-ALANINE CARBOXYPEPTIDASE"/>
    <property type="match status" value="1"/>
</dbReference>
<evidence type="ECO:0000256" key="11">
    <source>
        <dbReference type="SAM" id="SignalP"/>
    </source>
</evidence>
<evidence type="ECO:0000256" key="10">
    <source>
        <dbReference type="SAM" id="Phobius"/>
    </source>
</evidence>
<evidence type="ECO:0000256" key="5">
    <source>
        <dbReference type="ARBA" id="ARBA00022984"/>
    </source>
</evidence>
<sequence>MFKKMIALFISAAIAASYTITAFAAEASTPPPTVAEAYVVMDAETGQVLIEKNMNTKEYPASITKILTVALGLEKGKLEDSVNVTQDAVFAIEPNSSHIALQPDEIVTMKDLVYATMLPSANDAANVIAEHIGGTMKDFADMMNQKAEELGAKNTHFVNANGLPDDDHYTTAYDMALITKYAISVPGFMDVFGMKDTYTIYPTNKQPKERKFATEHMMLVESKFYYEGTLGGKLGWTQEAKHTSVTLAEKNGMKLIVVVLKSDKYDKFKDSIALLDYSFDNFKRMSITKDKLKTFNISHYRSGGSAENVNIYGEKEYSFLVHKNMSDADVSIDYDVPEYYSDEKIHPAVVFETSSISMYEKIGSYPMDYQILALDAEADSTNADVPKKPTITSQLIGILKVIGIVVLSVLGLVVLLFLVMLIIRGYNQFCKWHRRQKRIKRIQQYDDPDIITRPLPPATRRKK</sequence>
<keyword evidence="13" id="KW-0121">Carboxypeptidase</keyword>
<evidence type="ECO:0000256" key="9">
    <source>
        <dbReference type="RuleBase" id="RU004016"/>
    </source>
</evidence>
<dbReference type="Gene3D" id="3.40.710.10">
    <property type="entry name" value="DD-peptidase/beta-lactamase superfamily"/>
    <property type="match status" value="1"/>
</dbReference>
<evidence type="ECO:0000256" key="7">
    <source>
        <dbReference type="PIRSR" id="PIRSR618044-1"/>
    </source>
</evidence>
<keyword evidence="6" id="KW-0961">Cell wall biogenesis/degradation</keyword>
<dbReference type="AlphaFoldDB" id="A0A1H8A4Q9"/>
<keyword evidence="4" id="KW-0133">Cell shape</keyword>
<keyword evidence="3" id="KW-0378">Hydrolase</keyword>
<name>A0A1H8A4Q9_9FIRM</name>
<evidence type="ECO:0000256" key="4">
    <source>
        <dbReference type="ARBA" id="ARBA00022960"/>
    </source>
</evidence>
<keyword evidence="10" id="KW-0472">Membrane</keyword>
<feature type="active site" description="Acyl-ester intermediate" evidence="7">
    <location>
        <position position="62"/>
    </location>
</feature>
<evidence type="ECO:0000256" key="3">
    <source>
        <dbReference type="ARBA" id="ARBA00022801"/>
    </source>
</evidence>
<feature type="transmembrane region" description="Helical" evidence="10">
    <location>
        <begin position="401"/>
        <end position="426"/>
    </location>
</feature>
<dbReference type="PRINTS" id="PR00725">
    <property type="entry name" value="DADACBPTASE1"/>
</dbReference>
<dbReference type="Pfam" id="PF00768">
    <property type="entry name" value="Peptidase_S11"/>
    <property type="match status" value="1"/>
</dbReference>
<dbReference type="GO" id="GO:0009002">
    <property type="term" value="F:serine-type D-Ala-D-Ala carboxypeptidase activity"/>
    <property type="evidence" value="ECO:0007669"/>
    <property type="project" value="InterPro"/>
</dbReference>
<dbReference type="RefSeq" id="WP_092752446.1">
    <property type="nucleotide sequence ID" value="NZ_FOCG01000001.1"/>
</dbReference>
<dbReference type="InterPro" id="IPR012338">
    <property type="entry name" value="Beta-lactam/transpept-like"/>
</dbReference>
<comment type="similarity">
    <text evidence="1 9">Belongs to the peptidase S11 family.</text>
</comment>
<organism evidence="13 14">
    <name type="scientific">Hydrogenoanaerobacterium saccharovorans</name>
    <dbReference type="NCBI Taxonomy" id="474960"/>
    <lineage>
        <taxon>Bacteria</taxon>
        <taxon>Bacillati</taxon>
        <taxon>Bacillota</taxon>
        <taxon>Clostridia</taxon>
        <taxon>Eubacteriales</taxon>
        <taxon>Oscillospiraceae</taxon>
        <taxon>Hydrogenoanaerobacterium</taxon>
    </lineage>
</organism>
<feature type="signal peptide" evidence="11">
    <location>
        <begin position="1"/>
        <end position="24"/>
    </location>
</feature>
<feature type="active site" description="Proton acceptor" evidence="7">
    <location>
        <position position="65"/>
    </location>
</feature>
<keyword evidence="2 11" id="KW-0732">Signal</keyword>
<dbReference type="GO" id="GO:0006508">
    <property type="term" value="P:proteolysis"/>
    <property type="evidence" value="ECO:0007669"/>
    <property type="project" value="InterPro"/>
</dbReference>
<evidence type="ECO:0000256" key="8">
    <source>
        <dbReference type="PIRSR" id="PIRSR618044-2"/>
    </source>
</evidence>
<accession>A0A1H8A4Q9</accession>
<feature type="binding site" evidence="8">
    <location>
        <position position="233"/>
    </location>
    <ligand>
        <name>substrate</name>
    </ligand>
</feature>
<dbReference type="EMBL" id="FOCG01000001">
    <property type="protein sequence ID" value="SEM65571.1"/>
    <property type="molecule type" value="Genomic_DNA"/>
</dbReference>
<dbReference type="GO" id="GO:0071555">
    <property type="term" value="P:cell wall organization"/>
    <property type="evidence" value="ECO:0007669"/>
    <property type="project" value="UniProtKB-KW"/>
</dbReference>